<dbReference type="EMBL" id="CP061538">
    <property type="protein sequence ID" value="QNV39531.1"/>
    <property type="molecule type" value="Genomic_DNA"/>
</dbReference>
<dbReference type="KEGG" id="rama:IDM48_09145"/>
<feature type="transmembrane region" description="Helical" evidence="1">
    <location>
        <begin position="45"/>
        <end position="66"/>
    </location>
</feature>
<feature type="transmembrane region" description="Helical" evidence="1">
    <location>
        <begin position="78"/>
        <end position="101"/>
    </location>
</feature>
<gene>
    <name evidence="2" type="ORF">IDM48_09145</name>
</gene>
<evidence type="ECO:0000313" key="3">
    <source>
        <dbReference type="Proteomes" id="UP000516421"/>
    </source>
</evidence>
<dbReference type="AlphaFoldDB" id="A0A7H2BIN5"/>
<evidence type="ECO:0000256" key="1">
    <source>
        <dbReference type="SAM" id="Phobius"/>
    </source>
</evidence>
<name>A0A7H2BIN5_9MICC</name>
<keyword evidence="1" id="KW-0472">Membrane</keyword>
<proteinExistence type="predicted"/>
<keyword evidence="1" id="KW-1133">Transmembrane helix</keyword>
<sequence>MSENVNTLEEMPAPQREARKKLLIIQRLMLAAGVLSFVFMMYTGWWLVAALVAELLALGLGIRSLFLMPRARSGGFEYTVLLLFLLGIAYLTFGTVVQLVFVEQTNAYAECIQNALTLSRQGQCNQQLQDNLLGALLGGE</sequence>
<organism evidence="2 3">
    <name type="scientific">Rothia amarae</name>
    <dbReference type="NCBI Taxonomy" id="169480"/>
    <lineage>
        <taxon>Bacteria</taxon>
        <taxon>Bacillati</taxon>
        <taxon>Actinomycetota</taxon>
        <taxon>Actinomycetes</taxon>
        <taxon>Micrococcales</taxon>
        <taxon>Micrococcaceae</taxon>
        <taxon>Rothia</taxon>
    </lineage>
</organism>
<evidence type="ECO:0000313" key="2">
    <source>
        <dbReference type="EMBL" id="QNV39531.1"/>
    </source>
</evidence>
<keyword evidence="1" id="KW-0812">Transmembrane</keyword>
<reference evidence="2 3" key="1">
    <citation type="submission" date="2020-09" db="EMBL/GenBank/DDBJ databases">
        <title>Investigation of environmental microbe.</title>
        <authorList>
            <person name="Ou Y."/>
            <person name="Kang Q."/>
        </authorList>
    </citation>
    <scope>NUCLEOTIDE SEQUENCE [LARGE SCALE GENOMIC DNA]</scope>
    <source>
        <strain evidence="2 3">KJZ-9</strain>
    </source>
</reference>
<keyword evidence="3" id="KW-1185">Reference proteome</keyword>
<feature type="transmembrane region" description="Helical" evidence="1">
    <location>
        <begin position="21"/>
        <end position="39"/>
    </location>
</feature>
<protein>
    <submittedName>
        <fullName evidence="2">Uncharacterized protein</fullName>
    </submittedName>
</protein>
<accession>A0A7H2BIN5</accession>
<dbReference type="Proteomes" id="UP000516421">
    <property type="component" value="Chromosome"/>
</dbReference>
<dbReference type="RefSeq" id="WP_190617050.1">
    <property type="nucleotide sequence ID" value="NZ_BAAAHX010000008.1"/>
</dbReference>